<sequence>MREDESQQEGPAPFVIEYVPAETTVGFTGSSAAPTPFIIEVPAREPYQDSKIPWTYEGSVGNFEQQFSVMGVTPSGRVYTNPKIAGKGKAPAASGSPAYPAEEGGRRRNRGFHESDQGERVPKETAPDRIEETVSSIFSNVISFSDDELPSEGWAHSRALHIVCKYNNFVIGRVMIDNGSAFNVCLVSTLKQMNVDLNRVRPSKTAVRAFDGSRREPAPRKTLDPLSWSRSLVLAPKDQGHRGGSAHYGQGRGLGFRPSCHEIIEARRGKHLHRLAALYGKVNRGILVPPLSHFFPAPPHVVGGTLDGPFSALEDEPVDLSAICAVTEETPLGGPYSSRIGE</sequence>
<evidence type="ECO:0000313" key="2">
    <source>
        <dbReference type="EMBL" id="PKI57093.1"/>
    </source>
</evidence>
<evidence type="ECO:0000313" key="3">
    <source>
        <dbReference type="Proteomes" id="UP000233551"/>
    </source>
</evidence>
<evidence type="ECO:0000256" key="1">
    <source>
        <dbReference type="SAM" id="MobiDB-lite"/>
    </source>
</evidence>
<comment type="caution">
    <text evidence="2">The sequence shown here is derived from an EMBL/GenBank/DDBJ whole genome shotgun (WGS) entry which is preliminary data.</text>
</comment>
<keyword evidence="3" id="KW-1185">Reference proteome</keyword>
<dbReference type="AlphaFoldDB" id="A0A2I0JMD5"/>
<proteinExistence type="predicted"/>
<accession>A0A2I0JMD5</accession>
<protein>
    <submittedName>
        <fullName evidence="2">Uncharacterized protein</fullName>
    </submittedName>
</protein>
<dbReference type="EMBL" id="PGOL01001537">
    <property type="protein sequence ID" value="PKI57093.1"/>
    <property type="molecule type" value="Genomic_DNA"/>
</dbReference>
<name>A0A2I0JMD5_PUNGR</name>
<gene>
    <name evidence="2" type="ORF">CRG98_022597</name>
</gene>
<organism evidence="2 3">
    <name type="scientific">Punica granatum</name>
    <name type="common">Pomegranate</name>
    <dbReference type="NCBI Taxonomy" id="22663"/>
    <lineage>
        <taxon>Eukaryota</taxon>
        <taxon>Viridiplantae</taxon>
        <taxon>Streptophyta</taxon>
        <taxon>Embryophyta</taxon>
        <taxon>Tracheophyta</taxon>
        <taxon>Spermatophyta</taxon>
        <taxon>Magnoliopsida</taxon>
        <taxon>eudicotyledons</taxon>
        <taxon>Gunneridae</taxon>
        <taxon>Pentapetalae</taxon>
        <taxon>rosids</taxon>
        <taxon>malvids</taxon>
        <taxon>Myrtales</taxon>
        <taxon>Lythraceae</taxon>
        <taxon>Punica</taxon>
    </lineage>
</organism>
<feature type="compositionally biased region" description="Low complexity" evidence="1">
    <location>
        <begin position="82"/>
        <end position="101"/>
    </location>
</feature>
<feature type="compositionally biased region" description="Basic and acidic residues" evidence="1">
    <location>
        <begin position="103"/>
        <end position="128"/>
    </location>
</feature>
<dbReference type="Proteomes" id="UP000233551">
    <property type="component" value="Unassembled WGS sequence"/>
</dbReference>
<reference evidence="2 3" key="1">
    <citation type="submission" date="2017-11" db="EMBL/GenBank/DDBJ databases">
        <title>De-novo sequencing of pomegranate (Punica granatum L.) genome.</title>
        <authorList>
            <person name="Akparov Z."/>
            <person name="Amiraslanov A."/>
            <person name="Hajiyeva S."/>
            <person name="Abbasov M."/>
            <person name="Kaur K."/>
            <person name="Hamwieh A."/>
            <person name="Solovyev V."/>
            <person name="Salamov A."/>
            <person name="Braich B."/>
            <person name="Kosarev P."/>
            <person name="Mahmoud A."/>
            <person name="Hajiyev E."/>
            <person name="Babayeva S."/>
            <person name="Izzatullayeva V."/>
            <person name="Mammadov A."/>
            <person name="Mammadov A."/>
            <person name="Sharifova S."/>
            <person name="Ojaghi J."/>
            <person name="Eynullazada K."/>
            <person name="Bayramov B."/>
            <person name="Abdulazimova A."/>
            <person name="Shahmuradov I."/>
        </authorList>
    </citation>
    <scope>NUCLEOTIDE SEQUENCE [LARGE SCALE GENOMIC DNA]</scope>
    <source>
        <strain evidence="3">cv. AG2017</strain>
        <tissue evidence="2">Leaf</tissue>
    </source>
</reference>
<feature type="region of interest" description="Disordered" evidence="1">
    <location>
        <begin position="82"/>
        <end position="128"/>
    </location>
</feature>